<reference evidence="1 2" key="2">
    <citation type="submission" date="2019-01" db="EMBL/GenBank/DDBJ databases">
        <title>Tautonia sociabilis, a novel thermotolerant planctomycete of Isosphaeraceae family, isolated from a 4000 m deep subterranean habitat.</title>
        <authorList>
            <person name="Kovaleva O.L."/>
            <person name="Elcheninov A.G."/>
            <person name="Van Heerden E."/>
            <person name="Toshchakov S.V."/>
            <person name="Novikov A."/>
            <person name="Bonch-Osmolovskaya E.A."/>
            <person name="Kublanov I.V."/>
        </authorList>
    </citation>
    <scope>NUCLEOTIDE SEQUENCE [LARGE SCALE GENOMIC DNA]</scope>
    <source>
        <strain evidence="1 2">GM2012</strain>
    </source>
</reference>
<dbReference type="OrthoDB" id="281822at2"/>
<accession>A0A432MP30</accession>
<proteinExistence type="predicted"/>
<dbReference type="Proteomes" id="UP000280296">
    <property type="component" value="Unassembled WGS sequence"/>
</dbReference>
<gene>
    <name evidence="1" type="ORF">TsocGM_03500</name>
</gene>
<sequence>MSPALMLVALLPPTAVDGPVVETVTLEGEVVLLAEALGPFGLPEQQGPIADQVVLKRAGGEIIPLLYNVGSRAFFEDGRLRNRPAELVARRLEGLPYLQVVSARVADESGALRIPEYYCDICTISVRYDQPCPCCQAPMELRFKPED</sequence>
<evidence type="ECO:0000313" key="2">
    <source>
        <dbReference type="Proteomes" id="UP000280296"/>
    </source>
</evidence>
<dbReference type="EMBL" id="RYZH01000004">
    <property type="protein sequence ID" value="RUL89194.1"/>
    <property type="molecule type" value="Genomic_DNA"/>
</dbReference>
<keyword evidence="2" id="KW-1185">Reference proteome</keyword>
<reference evidence="1 2" key="1">
    <citation type="submission" date="2018-12" db="EMBL/GenBank/DDBJ databases">
        <authorList>
            <person name="Toschakov S.V."/>
        </authorList>
    </citation>
    <scope>NUCLEOTIDE SEQUENCE [LARGE SCALE GENOMIC DNA]</scope>
    <source>
        <strain evidence="1 2">GM2012</strain>
    </source>
</reference>
<dbReference type="RefSeq" id="WP_126723929.1">
    <property type="nucleotide sequence ID" value="NZ_RYZH01000004.1"/>
</dbReference>
<comment type="caution">
    <text evidence="1">The sequence shown here is derived from an EMBL/GenBank/DDBJ whole genome shotgun (WGS) entry which is preliminary data.</text>
</comment>
<name>A0A432MP30_9BACT</name>
<organism evidence="1 2">
    <name type="scientific">Tautonia sociabilis</name>
    <dbReference type="NCBI Taxonomy" id="2080755"/>
    <lineage>
        <taxon>Bacteria</taxon>
        <taxon>Pseudomonadati</taxon>
        <taxon>Planctomycetota</taxon>
        <taxon>Planctomycetia</taxon>
        <taxon>Isosphaerales</taxon>
        <taxon>Isosphaeraceae</taxon>
        <taxon>Tautonia</taxon>
    </lineage>
</organism>
<dbReference type="AlphaFoldDB" id="A0A432MP30"/>
<protein>
    <submittedName>
        <fullName evidence="1">Uncharacterized protein</fullName>
    </submittedName>
</protein>
<evidence type="ECO:0000313" key="1">
    <source>
        <dbReference type="EMBL" id="RUL89194.1"/>
    </source>
</evidence>